<dbReference type="AlphaFoldDB" id="A0AAD8Y5W2"/>
<protein>
    <recommendedName>
        <fullName evidence="1">DUF7495 domain-containing protein</fullName>
    </recommendedName>
</protein>
<feature type="domain" description="DUF7495" evidence="1">
    <location>
        <begin position="400"/>
        <end position="496"/>
    </location>
</feature>
<dbReference type="InterPro" id="IPR055918">
    <property type="entry name" value="DUF7495"/>
</dbReference>
<evidence type="ECO:0000313" key="3">
    <source>
        <dbReference type="Proteomes" id="UP001224775"/>
    </source>
</evidence>
<dbReference type="Pfam" id="PF24325">
    <property type="entry name" value="DUF7495"/>
    <property type="match status" value="3"/>
</dbReference>
<evidence type="ECO:0000313" key="2">
    <source>
        <dbReference type="EMBL" id="KAK1739205.1"/>
    </source>
</evidence>
<keyword evidence="3" id="KW-1185">Reference proteome</keyword>
<sequence length="589" mass="65037">MVRSDIRVGGHHLHKCHVILCQSRKNGVCPYEGYCPEGENSVPFGGVKVGFDGEQEQWAPIGNKYDEWVQIGPVNMCMMATDIQEDKPAWEYTEEGSQIITQHVMCCPVVVGNGDGGSAPSPTTAVNNEAQQAPSAVTSGEAKQAQFDWAAEAYEPLWFDRSNGWLGTNYGEAINFCQQQQGKTICPFEAYCPMTKAPESIPFGGVKSEYSWAPIDDAENWWVQVSGADTCQLYNEMNGGPPSWGMVGKNELETRYVMCCKRPDAGMGDADYYHSSMSDQTETLPEVVIDKDECQDHPTAVITTDGKTCENFIAHVGRVPLHNTRCSHESPVKDENGATLLVKDVCRLSCGTCGNVWPNGPAATTSDETPAEKPQPSQTVEVVEENDALAEAGAKFKVSRYDRDTGWHGSSYYEALKFCGARGATVCPYEAYCPQGPGKAIVGGMEASSQWVPFINVANGWIQIGPEDTCMPYNSLNPFPPEWGLTGRITRRHHTSCVVRLTTTGCLLIRLLMWSFPLHRVKLTRYRWTCSNLFGTGGNTGGKEVHIKMPRSFVTILVTWKSALSWLCVQTERHYSTTCRLFQESNGHH</sequence>
<gene>
    <name evidence="2" type="ORF">QTG54_009748</name>
</gene>
<feature type="domain" description="DUF7495" evidence="1">
    <location>
        <begin position="18"/>
        <end position="107"/>
    </location>
</feature>
<evidence type="ECO:0000259" key="1">
    <source>
        <dbReference type="Pfam" id="PF24325"/>
    </source>
</evidence>
<proteinExistence type="predicted"/>
<name>A0AAD8Y5W2_9STRA</name>
<dbReference type="EMBL" id="JATAAI010000018">
    <property type="protein sequence ID" value="KAK1739205.1"/>
    <property type="molecule type" value="Genomic_DNA"/>
</dbReference>
<accession>A0AAD8Y5W2</accession>
<comment type="caution">
    <text evidence="2">The sequence shown here is derived from an EMBL/GenBank/DDBJ whole genome shotgun (WGS) entry which is preliminary data.</text>
</comment>
<organism evidence="2 3">
    <name type="scientific">Skeletonema marinoi</name>
    <dbReference type="NCBI Taxonomy" id="267567"/>
    <lineage>
        <taxon>Eukaryota</taxon>
        <taxon>Sar</taxon>
        <taxon>Stramenopiles</taxon>
        <taxon>Ochrophyta</taxon>
        <taxon>Bacillariophyta</taxon>
        <taxon>Coscinodiscophyceae</taxon>
        <taxon>Thalassiosirophycidae</taxon>
        <taxon>Thalassiosirales</taxon>
        <taxon>Skeletonemataceae</taxon>
        <taxon>Skeletonema</taxon>
        <taxon>Skeletonema marinoi-dohrnii complex</taxon>
    </lineage>
</organism>
<feature type="domain" description="DUF7495" evidence="1">
    <location>
        <begin position="158"/>
        <end position="261"/>
    </location>
</feature>
<dbReference type="Proteomes" id="UP001224775">
    <property type="component" value="Unassembled WGS sequence"/>
</dbReference>
<reference evidence="2" key="1">
    <citation type="submission" date="2023-06" db="EMBL/GenBank/DDBJ databases">
        <title>Survivors Of The Sea: Transcriptome response of Skeletonema marinoi to long-term dormancy.</title>
        <authorList>
            <person name="Pinder M.I.M."/>
            <person name="Kourtchenko O."/>
            <person name="Robertson E.K."/>
            <person name="Larsson T."/>
            <person name="Maumus F."/>
            <person name="Osuna-Cruz C.M."/>
            <person name="Vancaester E."/>
            <person name="Stenow R."/>
            <person name="Vandepoele K."/>
            <person name="Ploug H."/>
            <person name="Bruchert V."/>
            <person name="Godhe A."/>
            <person name="Topel M."/>
        </authorList>
    </citation>
    <scope>NUCLEOTIDE SEQUENCE</scope>
    <source>
        <strain evidence="2">R05AC</strain>
    </source>
</reference>